<dbReference type="GO" id="GO:0008124">
    <property type="term" value="F:4-alpha-hydroxytetrahydrobiopterin dehydratase activity"/>
    <property type="evidence" value="ECO:0007669"/>
    <property type="project" value="UniProtKB-EC"/>
</dbReference>
<accession>A0A9P8CFB1</accession>
<keyword evidence="4" id="KW-0456">Lyase</keyword>
<dbReference type="PANTHER" id="PTHR12599">
    <property type="entry name" value="PTERIN-4-ALPHA-CARBINOLAMINE DEHYDRATASE"/>
    <property type="match status" value="1"/>
</dbReference>
<dbReference type="EC" id="4.2.1.96" evidence="3"/>
<evidence type="ECO:0000313" key="6">
    <source>
        <dbReference type="EMBL" id="KAG9244545.1"/>
    </source>
</evidence>
<keyword evidence="7" id="KW-1185">Reference proteome</keyword>
<proteinExistence type="inferred from homology"/>
<dbReference type="GO" id="GO:0006729">
    <property type="term" value="P:tetrahydrobiopterin biosynthetic process"/>
    <property type="evidence" value="ECO:0007669"/>
    <property type="project" value="InterPro"/>
</dbReference>
<evidence type="ECO:0000256" key="3">
    <source>
        <dbReference type="ARBA" id="ARBA00013252"/>
    </source>
</evidence>
<gene>
    <name evidence="6" type="ORF">BJ878DRAFT_63921</name>
</gene>
<comment type="similarity">
    <text evidence="2">Belongs to the pterin-4-alpha-carbinolamine dehydratase family.</text>
</comment>
<dbReference type="OrthoDB" id="277398at2759"/>
<dbReference type="SUPFAM" id="SSF55248">
    <property type="entry name" value="PCD-like"/>
    <property type="match status" value="1"/>
</dbReference>
<evidence type="ECO:0000313" key="7">
    <source>
        <dbReference type="Proteomes" id="UP000887226"/>
    </source>
</evidence>
<dbReference type="CDD" id="cd00488">
    <property type="entry name" value="PCD_DCoH"/>
    <property type="match status" value="1"/>
</dbReference>
<evidence type="ECO:0000256" key="1">
    <source>
        <dbReference type="ARBA" id="ARBA00001554"/>
    </source>
</evidence>
<dbReference type="Pfam" id="PF01329">
    <property type="entry name" value="Pterin_4a"/>
    <property type="match status" value="1"/>
</dbReference>
<name>A0A9P8CFB1_9HELO</name>
<dbReference type="Gene3D" id="3.30.1360.20">
    <property type="entry name" value="Transcriptional coactivator/pterin dehydratase"/>
    <property type="match status" value="1"/>
</dbReference>
<dbReference type="AlphaFoldDB" id="A0A9P8CFB1"/>
<dbReference type="EMBL" id="MU253898">
    <property type="protein sequence ID" value="KAG9244545.1"/>
    <property type="molecule type" value="Genomic_DNA"/>
</dbReference>
<reference evidence="6" key="1">
    <citation type="journal article" date="2021" name="IMA Fungus">
        <title>Genomic characterization of three marine fungi, including Emericellopsis atlantica sp. nov. with signatures of a generalist lifestyle and marine biomass degradation.</title>
        <authorList>
            <person name="Hagestad O.C."/>
            <person name="Hou L."/>
            <person name="Andersen J.H."/>
            <person name="Hansen E.H."/>
            <person name="Altermark B."/>
            <person name="Li C."/>
            <person name="Kuhnert E."/>
            <person name="Cox R.J."/>
            <person name="Crous P.W."/>
            <person name="Spatafora J.W."/>
            <person name="Lail K."/>
            <person name="Amirebrahimi M."/>
            <person name="Lipzen A."/>
            <person name="Pangilinan J."/>
            <person name="Andreopoulos W."/>
            <person name="Hayes R.D."/>
            <person name="Ng V."/>
            <person name="Grigoriev I.V."/>
            <person name="Jackson S.A."/>
            <person name="Sutton T.D.S."/>
            <person name="Dobson A.D.W."/>
            <person name="Rama T."/>
        </authorList>
    </citation>
    <scope>NUCLEOTIDE SEQUENCE</scope>
    <source>
        <strain evidence="6">TRa3180A</strain>
    </source>
</reference>
<evidence type="ECO:0000256" key="2">
    <source>
        <dbReference type="ARBA" id="ARBA00006472"/>
    </source>
</evidence>
<protein>
    <recommendedName>
        <fullName evidence="3">4a-hydroxytetrahydrobiopterin dehydratase</fullName>
        <ecNumber evidence="3">4.2.1.96</ecNumber>
    </recommendedName>
    <alternativeName>
        <fullName evidence="5">4-alpha-hydroxy-tetrahydropterin dehydratase</fullName>
    </alternativeName>
</protein>
<evidence type="ECO:0000256" key="5">
    <source>
        <dbReference type="ARBA" id="ARBA00030497"/>
    </source>
</evidence>
<comment type="catalytic activity">
    <reaction evidence="1">
        <text>(4aS,6R)-4a-hydroxy-L-erythro-5,6,7,8-tetrahydrobiopterin = (6R)-L-erythro-6,7-dihydrobiopterin + H2O</text>
        <dbReference type="Rhea" id="RHEA:11920"/>
        <dbReference type="ChEBI" id="CHEBI:15377"/>
        <dbReference type="ChEBI" id="CHEBI:15642"/>
        <dbReference type="ChEBI" id="CHEBI:43120"/>
        <dbReference type="EC" id="4.2.1.96"/>
    </reaction>
</comment>
<dbReference type="InterPro" id="IPR001533">
    <property type="entry name" value="Pterin_deHydtase"/>
</dbReference>
<dbReference type="PANTHER" id="PTHR12599:SF0">
    <property type="entry name" value="PTERIN-4-ALPHA-CARBINOLAMINE DEHYDRATASE"/>
    <property type="match status" value="1"/>
</dbReference>
<dbReference type="Proteomes" id="UP000887226">
    <property type="component" value="Unassembled WGS sequence"/>
</dbReference>
<organism evidence="6 7">
    <name type="scientific">Calycina marina</name>
    <dbReference type="NCBI Taxonomy" id="1763456"/>
    <lineage>
        <taxon>Eukaryota</taxon>
        <taxon>Fungi</taxon>
        <taxon>Dikarya</taxon>
        <taxon>Ascomycota</taxon>
        <taxon>Pezizomycotina</taxon>
        <taxon>Leotiomycetes</taxon>
        <taxon>Helotiales</taxon>
        <taxon>Pezizellaceae</taxon>
        <taxon>Calycina</taxon>
    </lineage>
</organism>
<sequence length="192" mass="21420">MRTLPNIIIITTITITTPLNYWNRLSTKITRPLLLPNTKIRRMATKPVLASTYDASQASSDIVSLLKHSSSSPSPGTGKWNMSSTNQGIERTFKFKGFKKCWEFMNVVAAECVVQKHHPEWSNVYNTTHICWTTHSPPGLSEKDVLMARFCDEKARELGEVQGPDEDVKGGKLRELVDVVVEGGDCCVPKGK</sequence>
<evidence type="ECO:0000256" key="4">
    <source>
        <dbReference type="ARBA" id="ARBA00023239"/>
    </source>
</evidence>
<dbReference type="InterPro" id="IPR036428">
    <property type="entry name" value="PCD_sf"/>
</dbReference>
<comment type="caution">
    <text evidence="6">The sequence shown here is derived from an EMBL/GenBank/DDBJ whole genome shotgun (WGS) entry which is preliminary data.</text>
</comment>